<evidence type="ECO:0000313" key="5">
    <source>
        <dbReference type="Proteomes" id="UP000071601"/>
    </source>
</evidence>
<dbReference type="Proteomes" id="UP000071601">
    <property type="component" value="Unassembled WGS sequence"/>
</dbReference>
<feature type="transmembrane region" description="Helical" evidence="1">
    <location>
        <begin position="20"/>
        <end position="36"/>
    </location>
</feature>
<evidence type="ECO:0000313" key="2">
    <source>
        <dbReference type="EMBL" id="CYV58212.1"/>
    </source>
</evidence>
<organism evidence="2 7">
    <name type="scientific">Streptococcus suis</name>
    <dbReference type="NCBI Taxonomy" id="1307"/>
    <lineage>
        <taxon>Bacteria</taxon>
        <taxon>Bacillati</taxon>
        <taxon>Bacillota</taxon>
        <taxon>Bacilli</taxon>
        <taxon>Lactobacillales</taxon>
        <taxon>Streptococcaceae</taxon>
        <taxon>Streptococcus</taxon>
    </lineage>
</organism>
<proteinExistence type="predicted"/>
<name>A0A0Z8JQP1_STRSU</name>
<reference evidence="5 6" key="1">
    <citation type="submission" date="2016-02" db="EMBL/GenBank/DDBJ databases">
        <authorList>
            <consortium name="Pathogen Informatics"/>
        </authorList>
    </citation>
    <scope>NUCLEOTIDE SEQUENCE [LARGE SCALE GENOMIC DNA]</scope>
    <source>
        <strain evidence="3 6">LSS8</strain>
        <strain evidence="2 7">LSS82</strain>
        <strain evidence="4 5">SS985</strain>
    </source>
</reference>
<dbReference type="EMBL" id="FIIF01000004">
    <property type="protein sequence ID" value="CYV58212.1"/>
    <property type="molecule type" value="Genomic_DNA"/>
</dbReference>
<evidence type="ECO:0000256" key="1">
    <source>
        <dbReference type="SAM" id="Phobius"/>
    </source>
</evidence>
<evidence type="ECO:0000313" key="4">
    <source>
        <dbReference type="EMBL" id="CYX97608.1"/>
    </source>
</evidence>
<gene>
    <name evidence="3" type="ORF">ERS132370_01004</name>
    <name evidence="2" type="ORF">ERS132444_00734</name>
    <name evidence="4" type="ORF">ERS132525_02098</name>
</gene>
<evidence type="ECO:0000313" key="6">
    <source>
        <dbReference type="Proteomes" id="UP000072933"/>
    </source>
</evidence>
<dbReference type="EMBL" id="FILR01000034">
    <property type="protein sequence ID" value="CYX97608.1"/>
    <property type="molecule type" value="Genomic_DNA"/>
</dbReference>
<keyword evidence="1" id="KW-1133">Transmembrane helix</keyword>
<dbReference type="EMBL" id="FIID01000009">
    <property type="protein sequence ID" value="CYV76847.1"/>
    <property type="molecule type" value="Genomic_DNA"/>
</dbReference>
<dbReference type="Proteomes" id="UP000074825">
    <property type="component" value="Unassembled WGS sequence"/>
</dbReference>
<dbReference type="AlphaFoldDB" id="A0A0Z8JQP1"/>
<evidence type="ECO:0000313" key="3">
    <source>
        <dbReference type="EMBL" id="CYV76847.1"/>
    </source>
</evidence>
<keyword evidence="1" id="KW-0472">Membrane</keyword>
<feature type="transmembrane region" description="Helical" evidence="1">
    <location>
        <begin position="48"/>
        <end position="68"/>
    </location>
</feature>
<keyword evidence="1" id="KW-0812">Transmembrane</keyword>
<evidence type="ECO:0000313" key="7">
    <source>
        <dbReference type="Proteomes" id="UP000074825"/>
    </source>
</evidence>
<protein>
    <submittedName>
        <fullName evidence="2">Membrane protein</fullName>
    </submittedName>
</protein>
<dbReference type="RefSeq" id="WP_044668877.1">
    <property type="nucleotide sequence ID" value="NZ_CEDN01000007.1"/>
</dbReference>
<dbReference type="Proteomes" id="UP000072933">
    <property type="component" value="Unassembled WGS sequence"/>
</dbReference>
<accession>A0A0Z8JQP1</accession>
<sequence length="96" mass="11363">MWVNMHKGWHDVVKISDKVVWNTVFLLFFSSFFPYVTKIVAQNFDNKVAQFFYGLIILLVIFFNTLMYRPLAEIPENTAMEAFWKTERAGFTMTLP</sequence>